<dbReference type="EMBL" id="JANPWB010000012">
    <property type="protein sequence ID" value="KAJ1115375.1"/>
    <property type="molecule type" value="Genomic_DNA"/>
</dbReference>
<dbReference type="AlphaFoldDB" id="A0AAV7NKB3"/>
<evidence type="ECO:0000313" key="2">
    <source>
        <dbReference type="EMBL" id="KAJ1115375.1"/>
    </source>
</evidence>
<keyword evidence="3" id="KW-1185">Reference proteome</keyword>
<organism evidence="2 3">
    <name type="scientific">Pleurodeles waltl</name>
    <name type="common">Iberian ribbed newt</name>
    <dbReference type="NCBI Taxonomy" id="8319"/>
    <lineage>
        <taxon>Eukaryota</taxon>
        <taxon>Metazoa</taxon>
        <taxon>Chordata</taxon>
        <taxon>Craniata</taxon>
        <taxon>Vertebrata</taxon>
        <taxon>Euteleostomi</taxon>
        <taxon>Amphibia</taxon>
        <taxon>Batrachia</taxon>
        <taxon>Caudata</taxon>
        <taxon>Salamandroidea</taxon>
        <taxon>Salamandridae</taxon>
        <taxon>Pleurodelinae</taxon>
        <taxon>Pleurodeles</taxon>
    </lineage>
</organism>
<proteinExistence type="predicted"/>
<evidence type="ECO:0000313" key="3">
    <source>
        <dbReference type="Proteomes" id="UP001066276"/>
    </source>
</evidence>
<accession>A0AAV7NKB3</accession>
<evidence type="ECO:0000256" key="1">
    <source>
        <dbReference type="SAM" id="MobiDB-lite"/>
    </source>
</evidence>
<sequence>MWVGTPESEAVEMVRESGGNWERAALETNQKGIQKVCEALTNKMDLRTQRTYGLEKQVDQLNEAVEKHTREIDGLKAKSKQGSERLESLENNEREIVLN</sequence>
<protein>
    <submittedName>
        <fullName evidence="2">Uncharacterized protein</fullName>
    </submittedName>
</protein>
<reference evidence="2" key="1">
    <citation type="journal article" date="2022" name="bioRxiv">
        <title>Sequencing and chromosome-scale assembly of the giantPleurodeles waltlgenome.</title>
        <authorList>
            <person name="Brown T."/>
            <person name="Elewa A."/>
            <person name="Iarovenko S."/>
            <person name="Subramanian E."/>
            <person name="Araus A.J."/>
            <person name="Petzold A."/>
            <person name="Susuki M."/>
            <person name="Suzuki K.-i.T."/>
            <person name="Hayashi T."/>
            <person name="Toyoda A."/>
            <person name="Oliveira C."/>
            <person name="Osipova E."/>
            <person name="Leigh N.D."/>
            <person name="Simon A."/>
            <person name="Yun M.H."/>
        </authorList>
    </citation>
    <scope>NUCLEOTIDE SEQUENCE</scope>
    <source>
        <strain evidence="2">20211129_DDA</strain>
        <tissue evidence="2">Liver</tissue>
    </source>
</reference>
<gene>
    <name evidence="2" type="ORF">NDU88_003599</name>
</gene>
<feature type="region of interest" description="Disordered" evidence="1">
    <location>
        <begin position="75"/>
        <end position="99"/>
    </location>
</feature>
<comment type="caution">
    <text evidence="2">The sequence shown here is derived from an EMBL/GenBank/DDBJ whole genome shotgun (WGS) entry which is preliminary data.</text>
</comment>
<name>A0AAV7NKB3_PLEWA</name>
<dbReference type="Proteomes" id="UP001066276">
    <property type="component" value="Chromosome 8"/>
</dbReference>